<keyword evidence="3" id="KW-1185">Reference proteome</keyword>
<name>A0A6G1JWV9_9PLEO</name>
<feature type="non-terminal residue" evidence="2">
    <location>
        <position position="1"/>
    </location>
</feature>
<evidence type="ECO:0000256" key="1">
    <source>
        <dbReference type="SAM" id="Phobius"/>
    </source>
</evidence>
<dbReference type="AlphaFoldDB" id="A0A6G1JWV9"/>
<protein>
    <submittedName>
        <fullName evidence="2">Uncharacterized protein</fullName>
    </submittedName>
</protein>
<gene>
    <name evidence="2" type="ORF">K504DRAFT_388899</name>
</gene>
<reference evidence="2" key="1">
    <citation type="journal article" date="2020" name="Stud. Mycol.">
        <title>101 Dothideomycetes genomes: a test case for predicting lifestyles and emergence of pathogens.</title>
        <authorList>
            <person name="Haridas S."/>
            <person name="Albert R."/>
            <person name="Binder M."/>
            <person name="Bloem J."/>
            <person name="Labutti K."/>
            <person name="Salamov A."/>
            <person name="Andreopoulos B."/>
            <person name="Baker S."/>
            <person name="Barry K."/>
            <person name="Bills G."/>
            <person name="Bluhm B."/>
            <person name="Cannon C."/>
            <person name="Castanera R."/>
            <person name="Culley D."/>
            <person name="Daum C."/>
            <person name="Ezra D."/>
            <person name="Gonzalez J."/>
            <person name="Henrissat B."/>
            <person name="Kuo A."/>
            <person name="Liang C."/>
            <person name="Lipzen A."/>
            <person name="Lutzoni F."/>
            <person name="Magnuson J."/>
            <person name="Mondo S."/>
            <person name="Nolan M."/>
            <person name="Ohm R."/>
            <person name="Pangilinan J."/>
            <person name="Park H.-J."/>
            <person name="Ramirez L."/>
            <person name="Alfaro M."/>
            <person name="Sun H."/>
            <person name="Tritt A."/>
            <person name="Yoshinaga Y."/>
            <person name="Zwiers L.-H."/>
            <person name="Turgeon B."/>
            <person name="Goodwin S."/>
            <person name="Spatafora J."/>
            <person name="Crous P."/>
            <person name="Grigoriev I."/>
        </authorList>
    </citation>
    <scope>NUCLEOTIDE SEQUENCE</scope>
    <source>
        <strain evidence="2">CBS 279.74</strain>
    </source>
</reference>
<dbReference type="Proteomes" id="UP000799428">
    <property type="component" value="Unassembled WGS sequence"/>
</dbReference>
<accession>A0A6G1JWV9</accession>
<keyword evidence="1" id="KW-0812">Transmembrane</keyword>
<dbReference type="EMBL" id="MU005780">
    <property type="protein sequence ID" value="KAF2705028.1"/>
    <property type="molecule type" value="Genomic_DNA"/>
</dbReference>
<organism evidence="2 3">
    <name type="scientific">Pleomassaria siparia CBS 279.74</name>
    <dbReference type="NCBI Taxonomy" id="1314801"/>
    <lineage>
        <taxon>Eukaryota</taxon>
        <taxon>Fungi</taxon>
        <taxon>Dikarya</taxon>
        <taxon>Ascomycota</taxon>
        <taxon>Pezizomycotina</taxon>
        <taxon>Dothideomycetes</taxon>
        <taxon>Pleosporomycetidae</taxon>
        <taxon>Pleosporales</taxon>
        <taxon>Pleomassariaceae</taxon>
        <taxon>Pleomassaria</taxon>
    </lineage>
</organism>
<sequence>YTGRLYNILSNTAYLFFSIYYYLDISKFLYPKVFLDILEDYVSYFYIYNIEPRLN</sequence>
<keyword evidence="1" id="KW-1133">Transmembrane helix</keyword>
<proteinExistence type="predicted"/>
<feature type="transmembrane region" description="Helical" evidence="1">
    <location>
        <begin position="6"/>
        <end position="23"/>
    </location>
</feature>
<evidence type="ECO:0000313" key="2">
    <source>
        <dbReference type="EMBL" id="KAF2705028.1"/>
    </source>
</evidence>
<keyword evidence="1" id="KW-0472">Membrane</keyword>
<evidence type="ECO:0000313" key="3">
    <source>
        <dbReference type="Proteomes" id="UP000799428"/>
    </source>
</evidence>